<dbReference type="OrthoDB" id="9134956at2"/>
<comment type="caution">
    <text evidence="1">The sequence shown here is derived from an EMBL/GenBank/DDBJ whole genome shotgun (WGS) entry which is preliminary data.</text>
</comment>
<gene>
    <name evidence="1" type="ORF">C9I94_24390</name>
</gene>
<proteinExistence type="predicted"/>
<keyword evidence="2" id="KW-1185">Reference proteome</keyword>
<dbReference type="STRING" id="680026.AB733_24160"/>
<dbReference type="EMBL" id="PYLZ01000025">
    <property type="protein sequence ID" value="PSW18669.1"/>
    <property type="molecule type" value="Genomic_DNA"/>
</dbReference>
<accession>A0A0J8V6M7</accession>
<organism evidence="1 2">
    <name type="scientific">Photobacterium swingsii</name>
    <dbReference type="NCBI Taxonomy" id="680026"/>
    <lineage>
        <taxon>Bacteria</taxon>
        <taxon>Pseudomonadati</taxon>
        <taxon>Pseudomonadota</taxon>
        <taxon>Gammaproteobacteria</taxon>
        <taxon>Vibrionales</taxon>
        <taxon>Vibrionaceae</taxon>
        <taxon>Photobacterium</taxon>
    </lineage>
</organism>
<name>A0A0J8V6M7_9GAMM</name>
<dbReference type="Proteomes" id="UP000240481">
    <property type="component" value="Unassembled WGS sequence"/>
</dbReference>
<evidence type="ECO:0000313" key="1">
    <source>
        <dbReference type="EMBL" id="PSW18669.1"/>
    </source>
</evidence>
<reference evidence="1 2" key="1">
    <citation type="submission" date="2018-01" db="EMBL/GenBank/DDBJ databases">
        <title>Whole genome sequencing of Histamine producing bacteria.</title>
        <authorList>
            <person name="Butler K."/>
        </authorList>
    </citation>
    <scope>NUCLEOTIDE SEQUENCE [LARGE SCALE GENOMIC DNA]</scope>
    <source>
        <strain evidence="1 2">DSM 24669</strain>
    </source>
</reference>
<evidence type="ECO:0008006" key="3">
    <source>
        <dbReference type="Google" id="ProtNLM"/>
    </source>
</evidence>
<sequence length="182" mass="20753">MEEFKKYSELTKIDNRYLSLAQLTGTIPDLKKIHSALGEIHLNSEVPADIKSQFNVARNMALYSYFLYSLVPEVQLKSYTIIEYALRLKAEKEGVNKNAKRPLMLRKLLDLAVKQGWVKDSGFRHINDPSSSNDWCKSMVHTISDLRNSQAHGSTMLTPDFYHHICVCADFINQLFPGKAST</sequence>
<dbReference type="RefSeq" id="WP_048901095.1">
    <property type="nucleotide sequence ID" value="NZ_AP024852.1"/>
</dbReference>
<evidence type="ECO:0000313" key="2">
    <source>
        <dbReference type="Proteomes" id="UP000240481"/>
    </source>
</evidence>
<protein>
    <recommendedName>
        <fullName evidence="3">RiboL-PSP-HEPN domain-containing protein</fullName>
    </recommendedName>
</protein>
<dbReference type="AlphaFoldDB" id="A0A0J8V6M7"/>